<gene>
    <name evidence="1" type="ORF">TRAPUB_6427</name>
</gene>
<dbReference type="Proteomes" id="UP000184267">
    <property type="component" value="Unassembled WGS sequence"/>
</dbReference>
<dbReference type="EMBL" id="MNAD01001636">
    <property type="protein sequence ID" value="OJT03084.1"/>
    <property type="molecule type" value="Genomic_DNA"/>
</dbReference>
<dbReference type="STRING" id="154538.A0A1M2V680"/>
<comment type="caution">
    <text evidence="1">The sequence shown here is derived from an EMBL/GenBank/DDBJ whole genome shotgun (WGS) entry which is preliminary data.</text>
</comment>
<dbReference type="OrthoDB" id="2750410at2759"/>
<keyword evidence="2" id="KW-1185">Reference proteome</keyword>
<organism evidence="1 2">
    <name type="scientific">Trametes pubescens</name>
    <name type="common">White-rot fungus</name>
    <dbReference type="NCBI Taxonomy" id="154538"/>
    <lineage>
        <taxon>Eukaryota</taxon>
        <taxon>Fungi</taxon>
        <taxon>Dikarya</taxon>
        <taxon>Basidiomycota</taxon>
        <taxon>Agaricomycotina</taxon>
        <taxon>Agaricomycetes</taxon>
        <taxon>Polyporales</taxon>
        <taxon>Polyporaceae</taxon>
        <taxon>Trametes</taxon>
    </lineage>
</organism>
<evidence type="ECO:0000313" key="1">
    <source>
        <dbReference type="EMBL" id="OJT03084.1"/>
    </source>
</evidence>
<sequence>MGLVTEEDLDLICTLPEAWDEVGVVLQAGGLTTIEWLMVKEAFKTKARKLSG</sequence>
<evidence type="ECO:0000313" key="2">
    <source>
        <dbReference type="Proteomes" id="UP000184267"/>
    </source>
</evidence>
<dbReference type="AlphaFoldDB" id="A0A1M2V680"/>
<accession>A0A1M2V680</accession>
<proteinExistence type="predicted"/>
<reference evidence="1 2" key="1">
    <citation type="submission" date="2016-10" db="EMBL/GenBank/DDBJ databases">
        <title>Genome sequence of the basidiomycete white-rot fungus Trametes pubescens.</title>
        <authorList>
            <person name="Makela M.R."/>
            <person name="Granchi Z."/>
            <person name="Peng M."/>
            <person name="De Vries R.P."/>
            <person name="Grigoriev I."/>
            <person name="Riley R."/>
            <person name="Hilden K."/>
        </authorList>
    </citation>
    <scope>NUCLEOTIDE SEQUENCE [LARGE SCALE GENOMIC DNA]</scope>
    <source>
        <strain evidence="1 2">FBCC735</strain>
    </source>
</reference>
<name>A0A1M2V680_TRAPU</name>
<protein>
    <submittedName>
        <fullName evidence="1">Uncharacterized protein</fullName>
    </submittedName>
</protein>